<sequence>MGLGKTIQAIAVIGTSKERLITNPQHSTPTIIICPPRLITNWQSEISNHAQAGALQVKIYHGPTCHSLSEADILKCDIIITSYNTITQEFKQTHTSTSFIFKIICAFCALCANWPKTPLITKSGILARTSEMVQNLKYWPFYANTLKIQVMMKSGVLGT</sequence>
<dbReference type="GO" id="GO:0008094">
    <property type="term" value="F:ATP-dependent activity, acting on DNA"/>
    <property type="evidence" value="ECO:0007669"/>
    <property type="project" value="TreeGrafter"/>
</dbReference>
<dbReference type="Gene3D" id="3.40.50.10810">
    <property type="entry name" value="Tandem AAA-ATPase domain"/>
    <property type="match status" value="1"/>
</dbReference>
<evidence type="ECO:0000313" key="6">
    <source>
        <dbReference type="Proteomes" id="UP000765509"/>
    </source>
</evidence>
<comment type="caution">
    <text evidence="5">The sequence shown here is derived from an EMBL/GenBank/DDBJ whole genome shotgun (WGS) entry which is preliminary data.</text>
</comment>
<dbReference type="Proteomes" id="UP000765509">
    <property type="component" value="Unassembled WGS sequence"/>
</dbReference>
<dbReference type="InterPro" id="IPR038718">
    <property type="entry name" value="SNF2-like_sf"/>
</dbReference>
<name>A0A9Q3EAU0_9BASI</name>
<dbReference type="Pfam" id="PF00176">
    <property type="entry name" value="SNF2-rel_dom"/>
    <property type="match status" value="1"/>
</dbReference>
<dbReference type="GO" id="GO:0005634">
    <property type="term" value="C:nucleus"/>
    <property type="evidence" value="ECO:0007669"/>
    <property type="project" value="TreeGrafter"/>
</dbReference>
<dbReference type="SUPFAM" id="SSF52540">
    <property type="entry name" value="P-loop containing nucleoside triphosphate hydrolases"/>
    <property type="match status" value="1"/>
</dbReference>
<keyword evidence="3" id="KW-0067">ATP-binding</keyword>
<keyword evidence="6" id="KW-1185">Reference proteome</keyword>
<reference evidence="5" key="1">
    <citation type="submission" date="2021-03" db="EMBL/GenBank/DDBJ databases">
        <title>Draft genome sequence of rust myrtle Austropuccinia psidii MF-1, a brazilian biotype.</title>
        <authorList>
            <person name="Quecine M.C."/>
            <person name="Pachon D.M.R."/>
            <person name="Bonatelli M.L."/>
            <person name="Correr F.H."/>
            <person name="Franceschini L.M."/>
            <person name="Leite T.F."/>
            <person name="Margarido G.R.A."/>
            <person name="Almeida C.A."/>
            <person name="Ferrarezi J.A."/>
            <person name="Labate C.A."/>
        </authorList>
    </citation>
    <scope>NUCLEOTIDE SEQUENCE</scope>
    <source>
        <strain evidence="5">MF-1</strain>
    </source>
</reference>
<evidence type="ECO:0000256" key="1">
    <source>
        <dbReference type="ARBA" id="ARBA00022741"/>
    </source>
</evidence>
<dbReference type="PANTHER" id="PTHR45626">
    <property type="entry name" value="TRANSCRIPTION TERMINATION FACTOR 2-RELATED"/>
    <property type="match status" value="1"/>
</dbReference>
<dbReference type="GO" id="GO:0006281">
    <property type="term" value="P:DNA repair"/>
    <property type="evidence" value="ECO:0007669"/>
    <property type="project" value="TreeGrafter"/>
</dbReference>
<protein>
    <recommendedName>
        <fullName evidence="4">SNF2 N-terminal domain-containing protein</fullName>
    </recommendedName>
</protein>
<dbReference type="InterPro" id="IPR050628">
    <property type="entry name" value="SNF2_RAD54_helicase_TF"/>
</dbReference>
<evidence type="ECO:0000259" key="4">
    <source>
        <dbReference type="Pfam" id="PF00176"/>
    </source>
</evidence>
<accession>A0A9Q3EAU0</accession>
<dbReference type="EMBL" id="AVOT02023921">
    <property type="protein sequence ID" value="MBW0514292.1"/>
    <property type="molecule type" value="Genomic_DNA"/>
</dbReference>
<dbReference type="GO" id="GO:0016787">
    <property type="term" value="F:hydrolase activity"/>
    <property type="evidence" value="ECO:0007669"/>
    <property type="project" value="UniProtKB-KW"/>
</dbReference>
<dbReference type="InterPro" id="IPR027417">
    <property type="entry name" value="P-loop_NTPase"/>
</dbReference>
<dbReference type="AlphaFoldDB" id="A0A9Q3EAU0"/>
<organism evidence="5 6">
    <name type="scientific">Austropuccinia psidii MF-1</name>
    <dbReference type="NCBI Taxonomy" id="1389203"/>
    <lineage>
        <taxon>Eukaryota</taxon>
        <taxon>Fungi</taxon>
        <taxon>Dikarya</taxon>
        <taxon>Basidiomycota</taxon>
        <taxon>Pucciniomycotina</taxon>
        <taxon>Pucciniomycetes</taxon>
        <taxon>Pucciniales</taxon>
        <taxon>Sphaerophragmiaceae</taxon>
        <taxon>Austropuccinia</taxon>
    </lineage>
</organism>
<feature type="domain" description="SNF2 N-terminal" evidence="4">
    <location>
        <begin position="1"/>
        <end position="105"/>
    </location>
</feature>
<dbReference type="PANTHER" id="PTHR45626:SF22">
    <property type="entry name" value="DNA REPAIR PROTEIN RAD5"/>
    <property type="match status" value="1"/>
</dbReference>
<evidence type="ECO:0000256" key="3">
    <source>
        <dbReference type="ARBA" id="ARBA00022840"/>
    </source>
</evidence>
<evidence type="ECO:0000256" key="2">
    <source>
        <dbReference type="ARBA" id="ARBA00022801"/>
    </source>
</evidence>
<dbReference type="GO" id="GO:0005524">
    <property type="term" value="F:ATP binding"/>
    <property type="evidence" value="ECO:0007669"/>
    <property type="project" value="UniProtKB-KW"/>
</dbReference>
<gene>
    <name evidence="5" type="ORF">O181_054007</name>
</gene>
<proteinExistence type="predicted"/>
<evidence type="ECO:0000313" key="5">
    <source>
        <dbReference type="EMBL" id="MBW0514292.1"/>
    </source>
</evidence>
<dbReference type="OrthoDB" id="448448at2759"/>
<dbReference type="InterPro" id="IPR000330">
    <property type="entry name" value="SNF2_N"/>
</dbReference>
<keyword evidence="1" id="KW-0547">Nucleotide-binding</keyword>
<keyword evidence="2" id="KW-0378">Hydrolase</keyword>